<protein>
    <submittedName>
        <fullName evidence="1">Uncharacterized protein</fullName>
    </submittedName>
</protein>
<comment type="caution">
    <text evidence="1">The sequence shown here is derived from an EMBL/GenBank/DDBJ whole genome shotgun (WGS) entry which is preliminary data.</text>
</comment>
<accession>A0A8T1YTI7</accession>
<reference evidence="1 2" key="1">
    <citation type="submission" date="2020-12" db="EMBL/GenBank/DDBJ databases">
        <title>Concerted genomic and epigenomic changes stabilize Arabidopsis allopolyploids.</title>
        <authorList>
            <person name="Chen Z."/>
        </authorList>
    </citation>
    <scope>NUCLEOTIDE SEQUENCE [LARGE SCALE GENOMIC DNA]</scope>
    <source>
        <strain evidence="1">Allo738</strain>
        <tissue evidence="1">Leaf</tissue>
    </source>
</reference>
<keyword evidence="2" id="KW-1185">Reference proteome</keyword>
<evidence type="ECO:0000313" key="2">
    <source>
        <dbReference type="Proteomes" id="UP000694240"/>
    </source>
</evidence>
<dbReference type="AlphaFoldDB" id="A0A8T1YTI7"/>
<evidence type="ECO:0000313" key="1">
    <source>
        <dbReference type="EMBL" id="KAG7549604.1"/>
    </source>
</evidence>
<dbReference type="Proteomes" id="UP000694240">
    <property type="component" value="Chromosome 11"/>
</dbReference>
<name>A0A8T1YTI7_9BRAS</name>
<dbReference type="EMBL" id="JAEFBK010000011">
    <property type="protein sequence ID" value="KAG7549604.1"/>
    <property type="molecule type" value="Genomic_DNA"/>
</dbReference>
<proteinExistence type="predicted"/>
<sequence length="147" mass="16041">MSQMLGRIFKLSSSSRNRGLCLRGQVHEQRLFSTAAAPYLLLRKNNAVLSSGERVMSIDLFDPRKQETVKIPEQRVSKEIQRSVIIGSSRGWVGLKNLLDSSVRLTNIFNPCASASSRKVVSLPPLALDDSSVANLSLSASPDEEGG</sequence>
<organism evidence="1 2">
    <name type="scientific">Arabidopsis thaliana x Arabidopsis arenosa</name>
    <dbReference type="NCBI Taxonomy" id="1240361"/>
    <lineage>
        <taxon>Eukaryota</taxon>
        <taxon>Viridiplantae</taxon>
        <taxon>Streptophyta</taxon>
        <taxon>Embryophyta</taxon>
        <taxon>Tracheophyta</taxon>
        <taxon>Spermatophyta</taxon>
        <taxon>Magnoliopsida</taxon>
        <taxon>eudicotyledons</taxon>
        <taxon>Gunneridae</taxon>
        <taxon>Pentapetalae</taxon>
        <taxon>rosids</taxon>
        <taxon>malvids</taxon>
        <taxon>Brassicales</taxon>
        <taxon>Brassicaceae</taxon>
        <taxon>Camelineae</taxon>
        <taxon>Arabidopsis</taxon>
    </lineage>
</organism>
<gene>
    <name evidence="1" type="ORF">ISN45_Aa06g004660</name>
</gene>